<feature type="transmembrane region" description="Helical" evidence="6">
    <location>
        <begin position="71"/>
        <end position="89"/>
    </location>
</feature>
<dbReference type="SUPFAM" id="SSF118215">
    <property type="entry name" value="Proton glutamate symport protein"/>
    <property type="match status" value="1"/>
</dbReference>
<dbReference type="Pfam" id="PF00375">
    <property type="entry name" value="SDF"/>
    <property type="match status" value="1"/>
</dbReference>
<keyword evidence="2" id="KW-0813">Transport</keyword>
<feature type="transmembrane region" description="Helical" evidence="6">
    <location>
        <begin position="7"/>
        <end position="30"/>
    </location>
</feature>
<evidence type="ECO:0000256" key="4">
    <source>
        <dbReference type="ARBA" id="ARBA00022989"/>
    </source>
</evidence>
<dbReference type="AlphaFoldDB" id="A0A2T3IU92"/>
<dbReference type="Proteomes" id="UP000241222">
    <property type="component" value="Unassembled WGS sequence"/>
</dbReference>
<evidence type="ECO:0000256" key="2">
    <source>
        <dbReference type="ARBA" id="ARBA00022448"/>
    </source>
</evidence>
<dbReference type="InterPro" id="IPR036458">
    <property type="entry name" value="Na:dicarbo_symporter_sf"/>
</dbReference>
<sequence length="402" mass="41934">MKLILKLLAGIVAGILVGLFAPDLLVQILITMKALISQLIGFTIPLLILFFVTSGIANLPKNSGKLLGKTVGLSYLSTMGAGAMAYLVASQVLPSVLHSPGEVSDAARTLSPLIDLKIPPIMGVMTALAVAFIFGLGITATNSENMRKLSDEGRNIIELFLSKVMVPSLPFYISGVFADMTIQGTVFSTLKTFTLVLVLIIALHWLWLSLQFLTTGALLGRSPLKLLKNMLPAYVTAIGTMSSAASLPVTLRQTQENGVKKPIANFVVPLCANIHMSGSAISITSVCVAVILVTGNATVPSFIEALPFIGMLGITMVAAPGAPGGAVMAAVGLLGSMMGFTEAMIGLQIALHLAQDGFGTACNITGDGALALWVDKFADEEVSGETNLTGTEVDSTKSEQIA</sequence>
<dbReference type="RefSeq" id="WP_107350736.1">
    <property type="nucleotide sequence ID" value="NZ_PYMH01000012.1"/>
</dbReference>
<feature type="transmembrane region" description="Helical" evidence="6">
    <location>
        <begin position="263"/>
        <end position="293"/>
    </location>
</feature>
<keyword evidence="4 6" id="KW-1133">Transmembrane helix</keyword>
<feature type="transmembrane region" description="Helical" evidence="6">
    <location>
        <begin position="305"/>
        <end position="334"/>
    </location>
</feature>
<dbReference type="GO" id="GO:0005886">
    <property type="term" value="C:plasma membrane"/>
    <property type="evidence" value="ECO:0007669"/>
    <property type="project" value="UniProtKB-SubCell"/>
</dbReference>
<evidence type="ECO:0000256" key="1">
    <source>
        <dbReference type="ARBA" id="ARBA00004141"/>
    </source>
</evidence>
<dbReference type="PANTHER" id="PTHR42865">
    <property type="entry name" value="PROTON/GLUTAMATE-ASPARTATE SYMPORTER"/>
    <property type="match status" value="1"/>
</dbReference>
<comment type="caution">
    <text evidence="7">The sequence shown here is derived from an EMBL/GenBank/DDBJ whole genome shotgun (WGS) entry which is preliminary data.</text>
</comment>
<dbReference type="PANTHER" id="PTHR42865:SF8">
    <property type="entry name" value="SERINE_THREONINE TRANSPORTER SSTT"/>
    <property type="match status" value="1"/>
</dbReference>
<evidence type="ECO:0000256" key="5">
    <source>
        <dbReference type="ARBA" id="ARBA00023136"/>
    </source>
</evidence>
<evidence type="ECO:0000313" key="8">
    <source>
        <dbReference type="Proteomes" id="UP000241222"/>
    </source>
</evidence>
<dbReference type="EMBL" id="PYMH01000012">
    <property type="protein sequence ID" value="PSU31923.1"/>
    <property type="molecule type" value="Genomic_DNA"/>
</dbReference>
<keyword evidence="8" id="KW-1185">Reference proteome</keyword>
<accession>A0A2T3IU92</accession>
<protein>
    <submittedName>
        <fullName evidence="7">Dicarboxylate/amino acid:cation symporter</fullName>
    </submittedName>
</protein>
<reference evidence="7 8" key="1">
    <citation type="submission" date="2018-03" db="EMBL/GenBank/DDBJ databases">
        <title>Whole genome sequencing of Histamine producing bacteria.</title>
        <authorList>
            <person name="Butler K."/>
        </authorList>
    </citation>
    <scope>NUCLEOTIDE SEQUENCE [LARGE SCALE GENOMIC DNA]</scope>
    <source>
        <strain evidence="7 8">JCM 13586</strain>
    </source>
</reference>
<dbReference type="Gene3D" id="1.10.3860.10">
    <property type="entry name" value="Sodium:dicarboxylate symporter"/>
    <property type="match status" value="1"/>
</dbReference>
<gene>
    <name evidence="7" type="ORF">C9I99_20710</name>
</gene>
<comment type="subcellular location">
    <subcellularLocation>
        <location evidence="1">Membrane</location>
        <topology evidence="1">Multi-pass membrane protein</topology>
    </subcellularLocation>
</comment>
<organism evidence="7 8">
    <name type="scientific">Photobacterium lutimaris</name>
    <dbReference type="NCBI Taxonomy" id="388278"/>
    <lineage>
        <taxon>Bacteria</taxon>
        <taxon>Pseudomonadati</taxon>
        <taxon>Pseudomonadota</taxon>
        <taxon>Gammaproteobacteria</taxon>
        <taxon>Vibrionales</taxon>
        <taxon>Vibrionaceae</taxon>
        <taxon>Photobacterium</taxon>
    </lineage>
</organism>
<dbReference type="InterPro" id="IPR001991">
    <property type="entry name" value="Na-dicarboxylate_symporter"/>
</dbReference>
<dbReference type="PRINTS" id="PR00173">
    <property type="entry name" value="EDTRNSPORT"/>
</dbReference>
<keyword evidence="3 6" id="KW-0812">Transmembrane</keyword>
<evidence type="ECO:0000256" key="3">
    <source>
        <dbReference type="ARBA" id="ARBA00022692"/>
    </source>
</evidence>
<feature type="transmembrane region" description="Helical" evidence="6">
    <location>
        <begin position="193"/>
        <end position="213"/>
    </location>
</feature>
<name>A0A2T3IU92_9GAMM</name>
<feature type="transmembrane region" description="Helical" evidence="6">
    <location>
        <begin position="36"/>
        <end position="59"/>
    </location>
</feature>
<evidence type="ECO:0000256" key="6">
    <source>
        <dbReference type="SAM" id="Phobius"/>
    </source>
</evidence>
<feature type="transmembrane region" description="Helical" evidence="6">
    <location>
        <begin position="118"/>
        <end position="140"/>
    </location>
</feature>
<dbReference type="OrthoDB" id="9768885at2"/>
<feature type="transmembrane region" description="Helical" evidence="6">
    <location>
        <begin position="233"/>
        <end position="251"/>
    </location>
</feature>
<evidence type="ECO:0000313" key="7">
    <source>
        <dbReference type="EMBL" id="PSU31923.1"/>
    </source>
</evidence>
<dbReference type="GO" id="GO:0015293">
    <property type="term" value="F:symporter activity"/>
    <property type="evidence" value="ECO:0007669"/>
    <property type="project" value="UniProtKB-KW"/>
</dbReference>
<proteinExistence type="predicted"/>
<keyword evidence="5 6" id="KW-0472">Membrane</keyword>